<dbReference type="GO" id="GO:0005737">
    <property type="term" value="C:cytoplasm"/>
    <property type="evidence" value="ECO:0007669"/>
    <property type="project" value="TreeGrafter"/>
</dbReference>
<dbReference type="EMBL" id="CP023565">
    <property type="protein sequence ID" value="AWZ39203.1"/>
    <property type="molecule type" value="Genomic_DNA"/>
</dbReference>
<dbReference type="GO" id="GO:0008641">
    <property type="term" value="F:ubiquitin-like modifier activating enzyme activity"/>
    <property type="evidence" value="ECO:0007669"/>
    <property type="project" value="InterPro"/>
</dbReference>
<reference evidence="4 5" key="1">
    <citation type="submission" date="2017-09" db="EMBL/GenBank/DDBJ databases">
        <title>Predominant Lactobacillus spp. isolated from feces of mice subjected to short-term calorie restriction.</title>
        <authorList>
            <person name="Zhang C."/>
            <person name="Zhao L."/>
            <person name="Pan F."/>
        </authorList>
    </citation>
    <scope>NUCLEOTIDE SEQUENCE [LARGE SCALE GENOMIC DNA]</scope>
    <source>
        <strain evidence="3 4">CR141</strain>
        <strain evidence="2 5">CR147</strain>
    </source>
</reference>
<evidence type="ECO:0000313" key="4">
    <source>
        <dbReference type="Proteomes" id="UP000250143"/>
    </source>
</evidence>
<dbReference type="GO" id="GO:0004792">
    <property type="term" value="F:thiosulfate-cyanide sulfurtransferase activity"/>
    <property type="evidence" value="ECO:0007669"/>
    <property type="project" value="TreeGrafter"/>
</dbReference>
<dbReference type="KEGG" id="lmur:CPS94_09845"/>
<dbReference type="InterPro" id="IPR000594">
    <property type="entry name" value="ThiF_NAD_FAD-bd"/>
</dbReference>
<evidence type="ECO:0000313" key="3">
    <source>
        <dbReference type="EMBL" id="AWZ40168.1"/>
    </source>
</evidence>
<dbReference type="PANTHER" id="PTHR10953">
    <property type="entry name" value="UBIQUITIN-ACTIVATING ENZYME E1"/>
    <property type="match status" value="1"/>
</dbReference>
<dbReference type="Proteomes" id="UP000250153">
    <property type="component" value="Chromosome"/>
</dbReference>
<dbReference type="PANTHER" id="PTHR10953:SF102">
    <property type="entry name" value="ADENYLYLTRANSFERASE AND SULFURTRANSFERASE MOCS3"/>
    <property type="match status" value="1"/>
</dbReference>
<dbReference type="InterPro" id="IPR035985">
    <property type="entry name" value="Ubiquitin-activating_enz"/>
</dbReference>
<accession>A0AAD0PCI3</accession>
<evidence type="ECO:0000259" key="1">
    <source>
        <dbReference type="Pfam" id="PF00899"/>
    </source>
</evidence>
<dbReference type="InterPro" id="IPR045886">
    <property type="entry name" value="ThiF/MoeB/HesA"/>
</dbReference>
<dbReference type="SUPFAM" id="SSF69572">
    <property type="entry name" value="Activating enzymes of the ubiquitin-like proteins"/>
    <property type="match status" value="1"/>
</dbReference>
<evidence type="ECO:0000313" key="5">
    <source>
        <dbReference type="Proteomes" id="UP000250153"/>
    </source>
</evidence>
<dbReference type="GO" id="GO:0016779">
    <property type="term" value="F:nucleotidyltransferase activity"/>
    <property type="evidence" value="ECO:0007669"/>
    <property type="project" value="TreeGrafter"/>
</dbReference>
<gene>
    <name evidence="3" type="ORF">CPQ89_03495</name>
    <name evidence="2" type="ORF">CPS94_09845</name>
</gene>
<dbReference type="EMBL" id="CP023566">
    <property type="protein sequence ID" value="AWZ40168.1"/>
    <property type="molecule type" value="Genomic_DNA"/>
</dbReference>
<dbReference type="Pfam" id="PF00899">
    <property type="entry name" value="ThiF"/>
    <property type="match status" value="1"/>
</dbReference>
<keyword evidence="4" id="KW-1185">Reference proteome</keyword>
<name>A0AAD0PCI3_9LACO</name>
<proteinExistence type="predicted"/>
<sequence length="379" mass="42862">MKLPKVKDIHSVLFLNDTIRIGTGNDYGIQIDNPDGKYTELIGSLDGEHAISSIIKNCKNLSEKEIVEAIDLLTDMGYIEDASIRIPSDLSNEEIERYSVNLNFFNTLADNAKNKYDYQLLLKDTHVLLLGLGGIGSNVCLSLAELGIGKITAVDFDKVERSNLNRQILYNDTDIGEFKTTAARDFINKFNSNIEFAAITQEISSAEDIEKLIVKTDCDIVVNVADYPTGYIDFWVNQACVKYDKVCFSALVGKKNGRVYSIVPHQSACFYCQYMNDLENIPEYEAELRAIREIKTDKELALYRTPNGALGPACLFHGYFIASEIMRYVFWGADRLLTYDQSFSIDFLTFEQKFTKLHKYENCPVCGKEFRNNGNLESS</sequence>
<dbReference type="GeneID" id="48467453"/>
<dbReference type="Gene3D" id="3.40.50.720">
    <property type="entry name" value="NAD(P)-binding Rossmann-like Domain"/>
    <property type="match status" value="1"/>
</dbReference>
<protein>
    <submittedName>
        <fullName evidence="2">Thiamine biosynthesis protein ThiF</fullName>
    </submittedName>
</protein>
<organism evidence="2 5">
    <name type="scientific">Ligilactobacillus murinus</name>
    <dbReference type="NCBI Taxonomy" id="1622"/>
    <lineage>
        <taxon>Bacteria</taxon>
        <taxon>Bacillati</taxon>
        <taxon>Bacillota</taxon>
        <taxon>Bacilli</taxon>
        <taxon>Lactobacillales</taxon>
        <taxon>Lactobacillaceae</taxon>
        <taxon>Ligilactobacillus</taxon>
    </lineage>
</organism>
<dbReference type="RefSeq" id="WP_112194121.1">
    <property type="nucleotide sequence ID" value="NZ_CP023565.1"/>
</dbReference>
<evidence type="ECO:0000313" key="2">
    <source>
        <dbReference type="EMBL" id="AWZ39203.1"/>
    </source>
</evidence>
<feature type="domain" description="THIF-type NAD/FAD binding fold" evidence="1">
    <location>
        <begin position="117"/>
        <end position="364"/>
    </location>
</feature>
<dbReference type="Proteomes" id="UP000250143">
    <property type="component" value="Chromosome"/>
</dbReference>
<dbReference type="AlphaFoldDB" id="A0AAD0PCI3"/>